<proteinExistence type="predicted"/>
<dbReference type="OrthoDB" id="4387735at2"/>
<gene>
    <name evidence="3" type="ORF">FEZ48_06135</name>
</gene>
<dbReference type="Pfam" id="PF13884">
    <property type="entry name" value="Peptidase_S74"/>
    <property type="match status" value="1"/>
</dbReference>
<dbReference type="Proteomes" id="UP000307201">
    <property type="component" value="Unassembled WGS sequence"/>
</dbReference>
<dbReference type="EMBL" id="VBTE01000015">
    <property type="protein sequence ID" value="TLQ07558.1"/>
    <property type="molecule type" value="Genomic_DNA"/>
</dbReference>
<dbReference type="InterPro" id="IPR010572">
    <property type="entry name" value="Tail_dom"/>
</dbReference>
<dbReference type="Pfam" id="PF06605">
    <property type="entry name" value="Prophage_tail"/>
    <property type="match status" value="1"/>
</dbReference>
<evidence type="ECO:0000313" key="4">
    <source>
        <dbReference type="Proteomes" id="UP000307201"/>
    </source>
</evidence>
<evidence type="ECO:0000256" key="1">
    <source>
        <dbReference type="SAM" id="Coils"/>
    </source>
</evidence>
<reference evidence="3 4" key="1">
    <citation type="submission" date="2019-05" db="EMBL/GenBank/DDBJ databases">
        <title>The metagenome of a microbial culture collection derived from dairy environment covers the genomic content of the human microbiome.</title>
        <authorList>
            <person name="Roder T."/>
            <person name="Wuthrich D."/>
            <person name="Sattari Z."/>
            <person name="Von Ah U."/>
            <person name="Bar C."/>
            <person name="Ronchi F."/>
            <person name="Macpherson A.J."/>
            <person name="Ganal-Vonarburg S.C."/>
            <person name="Bruggmann R."/>
            <person name="Vergeres G."/>
        </authorList>
    </citation>
    <scope>NUCLEOTIDE SEQUENCE [LARGE SCALE GENOMIC DNA]</scope>
    <source>
        <strain evidence="3 4">FAM 24235</strain>
    </source>
</reference>
<dbReference type="RefSeq" id="WP_138471635.1">
    <property type="nucleotide sequence ID" value="NZ_VBTE01000015.1"/>
</dbReference>
<evidence type="ECO:0000313" key="3">
    <source>
        <dbReference type="EMBL" id="TLQ07558.1"/>
    </source>
</evidence>
<accession>A0A5R9C3Y7</accession>
<keyword evidence="1" id="KW-0175">Coiled coil</keyword>
<evidence type="ECO:0000259" key="2">
    <source>
        <dbReference type="PROSITE" id="PS51688"/>
    </source>
</evidence>
<organism evidence="3 4">
    <name type="scientific">Marinilactibacillus psychrotolerans</name>
    <dbReference type="NCBI Taxonomy" id="191770"/>
    <lineage>
        <taxon>Bacteria</taxon>
        <taxon>Bacillati</taxon>
        <taxon>Bacillota</taxon>
        <taxon>Bacilli</taxon>
        <taxon>Lactobacillales</taxon>
        <taxon>Carnobacteriaceae</taxon>
        <taxon>Marinilactibacillus</taxon>
    </lineage>
</organism>
<dbReference type="PROSITE" id="PS51688">
    <property type="entry name" value="ICA"/>
    <property type="match status" value="1"/>
</dbReference>
<dbReference type="NCBIfam" id="TIGR01665">
    <property type="entry name" value="put_anti_recept"/>
    <property type="match status" value="1"/>
</dbReference>
<dbReference type="InterPro" id="IPR030392">
    <property type="entry name" value="S74_ICA"/>
</dbReference>
<sequence>MAVYLFDTNQKLFKILPNNRLISSIQEQEITEDDSLLNDVLRVKLLADEELDKTHYMAVESHEGNSQSFDFYSIADIKTLDNTTELIGASAGPIELSGYVVKDIRPENRTIEYVANQILQGTEWRVGYVESNLPTITDTFFYLSAKDSLKKLQSYGCEVVFKVEISGQGITDKWIEIYKQMGDRTNERFTYGSNALTVEREISFGSIYTALIGRGKGEETESGGYGRKLSFADVEWKIANGDPVDKPFGQDYVEIPGATEIYGIHTNNGKVPKIGIVEFNETEVPAQLIKETFEHLINISRPQVQFKSKVVNIGNRNIGDTVTIHRYDLGFHYATRIFKVTRDKLDNNRTDVSLGDFIVQSSIRKQSKINSALSNLQSGQVDLIEQVNFVSKTADGKNNINFGNDEPATARTGDLWYRDHPSLTGEKQMLIWDGSVWVIQSDTSDLTEAKRAITEQQSALEEVKTTADYSYDQLQQTIANSGFTGLNEAFEHVEELGENAATEIDTINTTIIGPDGRLTVAEQSINGLQNSVYDPESGLLTQVNTLADGFTVISGNMDDLETQLSLTNEALLAKVSEGDVYSQLLIDSRNILFDANDRFMISANKVVIDASEGTFISGAVIENASIDSAKISKIDANQVDVINLNASEISTGIIGGSAGNSWNMLTGLLQTVMEGTNTRAELNGGVIRSYSDRYGMAEINGGRIDFDDGTYRVGINPLNLYFAKGNNIRNMYWNSEGLRIEPGPLNVGTDLNTSLHLIGGGTGSHQYIQFSDKATNGILQRITALDRTLWIQHANNGGRVEISNYNRDEFSGDLYLGSMIIKDANGNGLRLVNNRIENVNRSGTRDVMISPAGMGNLLVKDPQGRWYGIHAYALYNQSSRKIKTNIVDYDGSGLEAVNELNVVEYNMKQDLARGINERKVGFIAEDSPCIASKDMESIDSYKLTALTVKAVQELAIAHEKVVTLASEAYLKAESNEERIERLEAELKLLKGERE</sequence>
<dbReference type="AlphaFoldDB" id="A0A5R9C3Y7"/>
<dbReference type="InterPro" id="IPR007119">
    <property type="entry name" value="Phage_tail_spike_N"/>
</dbReference>
<comment type="caution">
    <text evidence="3">The sequence shown here is derived from an EMBL/GenBank/DDBJ whole genome shotgun (WGS) entry which is preliminary data.</text>
</comment>
<name>A0A5R9C3Y7_9LACT</name>
<feature type="coiled-coil region" evidence="1">
    <location>
        <begin position="965"/>
        <end position="992"/>
    </location>
</feature>
<feature type="domain" description="Peptidase S74" evidence="2">
    <location>
        <begin position="878"/>
        <end position="986"/>
    </location>
</feature>
<protein>
    <recommendedName>
        <fullName evidence="2">Peptidase S74 domain-containing protein</fullName>
    </recommendedName>
</protein>